<keyword evidence="6 9" id="KW-0472">Membrane</keyword>
<dbReference type="FunFam" id="3.30.200.20:FF:000489">
    <property type="entry name" value="Inactive receptor-like serine/threonine-protein kinase"/>
    <property type="match status" value="1"/>
</dbReference>
<evidence type="ECO:0000256" key="7">
    <source>
        <dbReference type="ARBA" id="ARBA00046288"/>
    </source>
</evidence>
<proteinExistence type="predicted"/>
<evidence type="ECO:0000256" key="4">
    <source>
        <dbReference type="ARBA" id="ARBA00022737"/>
    </source>
</evidence>
<accession>A0AAN9SN09</accession>
<evidence type="ECO:0000256" key="10">
    <source>
        <dbReference type="SAM" id="SignalP"/>
    </source>
</evidence>
<dbReference type="Pfam" id="PF00560">
    <property type="entry name" value="LRR_1"/>
    <property type="match status" value="2"/>
</dbReference>
<keyword evidence="2 9" id="KW-0812">Transmembrane</keyword>
<dbReference type="PROSITE" id="PS50011">
    <property type="entry name" value="PROTEIN_KINASE_DOM"/>
    <property type="match status" value="1"/>
</dbReference>
<feature type="compositionally biased region" description="Low complexity" evidence="8">
    <location>
        <begin position="336"/>
        <end position="346"/>
    </location>
</feature>
<dbReference type="EMBL" id="JAYMYS010000003">
    <property type="protein sequence ID" value="KAK7400157.1"/>
    <property type="molecule type" value="Genomic_DNA"/>
</dbReference>
<dbReference type="AlphaFoldDB" id="A0AAN9SN09"/>
<evidence type="ECO:0000256" key="8">
    <source>
        <dbReference type="SAM" id="MobiDB-lite"/>
    </source>
</evidence>
<evidence type="ECO:0000256" key="9">
    <source>
        <dbReference type="SAM" id="Phobius"/>
    </source>
</evidence>
<feature type="signal peptide" evidence="10">
    <location>
        <begin position="1"/>
        <end position="29"/>
    </location>
</feature>
<dbReference type="GO" id="GO:0004672">
    <property type="term" value="F:protein kinase activity"/>
    <property type="evidence" value="ECO:0007669"/>
    <property type="project" value="InterPro"/>
</dbReference>
<evidence type="ECO:0000313" key="13">
    <source>
        <dbReference type="Proteomes" id="UP001386955"/>
    </source>
</evidence>
<dbReference type="InterPro" id="IPR011009">
    <property type="entry name" value="Kinase-like_dom_sf"/>
</dbReference>
<evidence type="ECO:0000256" key="6">
    <source>
        <dbReference type="ARBA" id="ARBA00023136"/>
    </source>
</evidence>
<organism evidence="12 13">
    <name type="scientific">Psophocarpus tetragonolobus</name>
    <name type="common">Winged bean</name>
    <name type="synonym">Dolichos tetragonolobus</name>
    <dbReference type="NCBI Taxonomy" id="3891"/>
    <lineage>
        <taxon>Eukaryota</taxon>
        <taxon>Viridiplantae</taxon>
        <taxon>Streptophyta</taxon>
        <taxon>Embryophyta</taxon>
        <taxon>Tracheophyta</taxon>
        <taxon>Spermatophyta</taxon>
        <taxon>Magnoliopsida</taxon>
        <taxon>eudicotyledons</taxon>
        <taxon>Gunneridae</taxon>
        <taxon>Pentapetalae</taxon>
        <taxon>rosids</taxon>
        <taxon>fabids</taxon>
        <taxon>Fabales</taxon>
        <taxon>Fabaceae</taxon>
        <taxon>Papilionoideae</taxon>
        <taxon>50 kb inversion clade</taxon>
        <taxon>NPAAA clade</taxon>
        <taxon>indigoferoid/millettioid clade</taxon>
        <taxon>Phaseoleae</taxon>
        <taxon>Psophocarpus</taxon>
    </lineage>
</organism>
<keyword evidence="1" id="KW-0433">Leucine-rich repeat</keyword>
<reference evidence="12 13" key="1">
    <citation type="submission" date="2024-01" db="EMBL/GenBank/DDBJ databases">
        <title>The genomes of 5 underutilized Papilionoideae crops provide insights into root nodulation and disease resistanc.</title>
        <authorList>
            <person name="Jiang F."/>
        </authorList>
    </citation>
    <scope>NUCLEOTIDE SEQUENCE [LARGE SCALE GENOMIC DNA]</scope>
    <source>
        <strain evidence="12">DUOXIRENSHENG_FW03</strain>
        <tissue evidence="12">Leaves</tissue>
    </source>
</reference>
<dbReference type="Proteomes" id="UP001386955">
    <property type="component" value="Unassembled WGS sequence"/>
</dbReference>
<dbReference type="InterPro" id="IPR032675">
    <property type="entry name" value="LRR_dom_sf"/>
</dbReference>
<gene>
    <name evidence="12" type="ORF">VNO78_11357</name>
</gene>
<feature type="region of interest" description="Disordered" evidence="8">
    <location>
        <begin position="314"/>
        <end position="346"/>
    </location>
</feature>
<dbReference type="Pfam" id="PF07714">
    <property type="entry name" value="PK_Tyr_Ser-Thr"/>
    <property type="match status" value="1"/>
</dbReference>
<dbReference type="SUPFAM" id="SSF56112">
    <property type="entry name" value="Protein kinase-like (PK-like)"/>
    <property type="match status" value="1"/>
</dbReference>
<dbReference type="Pfam" id="PF08263">
    <property type="entry name" value="LRRNT_2"/>
    <property type="match status" value="1"/>
</dbReference>
<evidence type="ECO:0000259" key="11">
    <source>
        <dbReference type="PROSITE" id="PS50011"/>
    </source>
</evidence>
<dbReference type="GO" id="GO:0012505">
    <property type="term" value="C:endomembrane system"/>
    <property type="evidence" value="ECO:0007669"/>
    <property type="project" value="UniProtKB-SubCell"/>
</dbReference>
<dbReference type="PANTHER" id="PTHR46084">
    <property type="entry name" value="PROTEIN MALE DISCOVERER 2"/>
    <property type="match status" value="1"/>
</dbReference>
<keyword evidence="13" id="KW-1185">Reference proteome</keyword>
<name>A0AAN9SN09_PSOTE</name>
<dbReference type="InterPro" id="IPR000719">
    <property type="entry name" value="Prot_kinase_dom"/>
</dbReference>
<dbReference type="Gene3D" id="3.80.10.10">
    <property type="entry name" value="Ribonuclease Inhibitor"/>
    <property type="match status" value="1"/>
</dbReference>
<sequence>MESIWGPFQLLLRIYVGLISLLGTRQCWSLNDEGLALLEFRGRITYDPFGALANWNPNYCNPCKWSGVSCVDGKVQKLVLAELSLEGTLAPELGKLSHLKRLVLYKNSFSGTIPKELGDLDKLELLDLRWNNLTGCIPAEIGSTLLSNQLLVCDNKFEGSDSEELQKPRLPSNDNPSISLTTLSHSKNRKFAHPSIQPQHCVESMWSRSFKQWHKADSFVIPLKGALKNYLSVALSLFKLGKATPHACEEKYCDKLTSADDKSQIDQVVSNLVNSARRKLLDQSSNLAAAPFSGLPILQISSIPITQSSGAFPAVPNANKKQNESPASLPPPSYSPPVNQSSQQNSANGTSGKLWKYIIIIAGIAILVIVVMIMLCIWQKRAAKAIKPWKTGISGQLQKAFITGVPKLNRAELETACEDFSNIVNSFDACTIYKGTLSSGIEIAVDSTIVTSAHDWSKNMETAYRKKIATLSRVNHKNFTNLIGYCDEEEPFTRMMVFEYAPNGSLFEHLHVKEVEDLDWSARMRVIMGMSYCLQYMHHDLNPPVAHSNLNSVAILLTDDFAAKISEISFGKHRSSSPTGDESLKSELPPHADPETDVYNFGVLLLEIISGKLPYSEEHGHLANWAAEHLNDNKSINNLIDPTLESFKDEELDVICEVIKDCIQSDPRLRPTMKDITPRLREVLHISPEQAVPRLSPLWWAELEILSVEAT</sequence>
<dbReference type="InterPro" id="IPR001245">
    <property type="entry name" value="Ser-Thr/Tyr_kinase_cat_dom"/>
</dbReference>
<evidence type="ECO:0000256" key="2">
    <source>
        <dbReference type="ARBA" id="ARBA00022692"/>
    </source>
</evidence>
<dbReference type="PANTHER" id="PTHR46084:SF1">
    <property type="entry name" value="PROTEIN MALE DISCOVERER 2"/>
    <property type="match status" value="1"/>
</dbReference>
<evidence type="ECO:0000256" key="3">
    <source>
        <dbReference type="ARBA" id="ARBA00022729"/>
    </source>
</evidence>
<dbReference type="InterPro" id="IPR013210">
    <property type="entry name" value="LRR_N_plant-typ"/>
</dbReference>
<keyword evidence="5 9" id="KW-1133">Transmembrane helix</keyword>
<feature type="region of interest" description="Disordered" evidence="8">
    <location>
        <begin position="571"/>
        <end position="591"/>
    </location>
</feature>
<protein>
    <recommendedName>
        <fullName evidence="11">Protein kinase domain-containing protein</fullName>
    </recommendedName>
</protein>
<comment type="caution">
    <text evidence="12">The sequence shown here is derived from an EMBL/GenBank/DDBJ whole genome shotgun (WGS) entry which is preliminary data.</text>
</comment>
<keyword evidence="4" id="KW-0677">Repeat</keyword>
<feature type="domain" description="Protein kinase" evidence="11">
    <location>
        <begin position="418"/>
        <end position="684"/>
    </location>
</feature>
<dbReference type="Gene3D" id="3.30.200.20">
    <property type="entry name" value="Phosphorylase Kinase, domain 1"/>
    <property type="match status" value="1"/>
</dbReference>
<feature type="chain" id="PRO_5042904592" description="Protein kinase domain-containing protein" evidence="10">
    <location>
        <begin position="30"/>
        <end position="711"/>
    </location>
</feature>
<dbReference type="SUPFAM" id="SSF52058">
    <property type="entry name" value="L domain-like"/>
    <property type="match status" value="1"/>
</dbReference>
<dbReference type="GO" id="GO:0005524">
    <property type="term" value="F:ATP binding"/>
    <property type="evidence" value="ECO:0007669"/>
    <property type="project" value="InterPro"/>
</dbReference>
<keyword evidence="3 10" id="KW-0732">Signal</keyword>
<feature type="compositionally biased region" description="Basic and acidic residues" evidence="8">
    <location>
        <begin position="582"/>
        <end position="591"/>
    </location>
</feature>
<dbReference type="InterPro" id="IPR001611">
    <property type="entry name" value="Leu-rich_rpt"/>
</dbReference>
<feature type="transmembrane region" description="Helical" evidence="9">
    <location>
        <begin position="354"/>
        <end position="378"/>
    </location>
</feature>
<comment type="subcellular location">
    <subcellularLocation>
        <location evidence="7">Endomembrane system</location>
        <topology evidence="7">Single-pass type I membrane protein</topology>
    </subcellularLocation>
</comment>
<evidence type="ECO:0000313" key="12">
    <source>
        <dbReference type="EMBL" id="KAK7400157.1"/>
    </source>
</evidence>
<dbReference type="Gene3D" id="1.10.510.10">
    <property type="entry name" value="Transferase(Phosphotransferase) domain 1"/>
    <property type="match status" value="1"/>
</dbReference>
<dbReference type="FunFam" id="3.80.10.10:FF:000129">
    <property type="entry name" value="Leucine-rich repeat receptor-like kinase"/>
    <property type="match status" value="1"/>
</dbReference>
<evidence type="ECO:0000256" key="1">
    <source>
        <dbReference type="ARBA" id="ARBA00022614"/>
    </source>
</evidence>
<evidence type="ECO:0000256" key="5">
    <source>
        <dbReference type="ARBA" id="ARBA00022989"/>
    </source>
</evidence>